<dbReference type="PANTHER" id="PTHR42663">
    <property type="entry name" value="HYDROLASE C777.06C-RELATED-RELATED"/>
    <property type="match status" value="1"/>
</dbReference>
<dbReference type="EMBL" id="WUUL01000012">
    <property type="protein sequence ID" value="MXQ55171.1"/>
    <property type="molecule type" value="Genomic_DNA"/>
</dbReference>
<dbReference type="PANTHER" id="PTHR42663:SF6">
    <property type="entry name" value="HYDROLASE C777.06C-RELATED"/>
    <property type="match status" value="1"/>
</dbReference>
<name>A0A6I4VX08_9BACL</name>
<dbReference type="GO" id="GO:0016787">
    <property type="term" value="F:hydrolase activity"/>
    <property type="evidence" value="ECO:0007669"/>
    <property type="project" value="UniProtKB-KW"/>
</dbReference>
<keyword evidence="3" id="KW-1185">Reference proteome</keyword>
<gene>
    <name evidence="2" type="ORF">GSM42_15900</name>
</gene>
<dbReference type="Proteomes" id="UP000430692">
    <property type="component" value="Unassembled WGS sequence"/>
</dbReference>
<evidence type="ECO:0000313" key="3">
    <source>
        <dbReference type="Proteomes" id="UP000430692"/>
    </source>
</evidence>
<accession>A0A6I4VX08</accession>
<keyword evidence="2" id="KW-0378">Hydrolase</keyword>
<dbReference type="CDD" id="cd16279">
    <property type="entry name" value="metallo-hydrolase-like_MBL-fold"/>
    <property type="match status" value="1"/>
</dbReference>
<dbReference type="InterPro" id="IPR036866">
    <property type="entry name" value="RibonucZ/Hydroxyglut_hydro"/>
</dbReference>
<reference evidence="2 3" key="1">
    <citation type="submission" date="2019-12" db="EMBL/GenBank/DDBJ databases">
        <title>Whole-genome analyses of novel actinobacteria.</title>
        <authorList>
            <person name="Sahin N."/>
            <person name="Saygin H."/>
        </authorList>
    </citation>
    <scope>NUCLEOTIDE SEQUENCE [LARGE SCALE GENOMIC DNA]</scope>
    <source>
        <strain evidence="2 3">KC615</strain>
    </source>
</reference>
<evidence type="ECO:0000313" key="2">
    <source>
        <dbReference type="EMBL" id="MXQ55171.1"/>
    </source>
</evidence>
<dbReference type="SUPFAM" id="SSF56281">
    <property type="entry name" value="Metallo-hydrolase/oxidoreductase"/>
    <property type="match status" value="1"/>
</dbReference>
<proteinExistence type="predicted"/>
<evidence type="ECO:0000259" key="1">
    <source>
        <dbReference type="Pfam" id="PF12706"/>
    </source>
</evidence>
<feature type="domain" description="Metallo-beta-lactamase" evidence="1">
    <location>
        <begin position="44"/>
        <end position="227"/>
    </location>
</feature>
<sequence>MKTMIQFLGTSDAQGVPRMLCDCAVCRSPQNKRSRPSIFLHSRTNILVDVSPDFRQQFIDCNLSIPKILLLTHAHNDHIAGLGDLADLCFWQKSKLTIISPQNVLDEVKQKYPYLNSSRNVYFLPKDHVVLDDMFISFHLVNHGNNGTSYGIKFTSKDRQWSYVSDVICMTSDQLKPFYHLDLLILGASYWDVSDYPHQHKRSIYDVREALQVKEMVMPQKMILTHMSHDIDISKRVLPEGVFFGRDGWKVMI</sequence>
<protein>
    <submittedName>
        <fullName evidence="2">MBL fold metallo-hydrolase</fullName>
    </submittedName>
</protein>
<dbReference type="Pfam" id="PF12706">
    <property type="entry name" value="Lactamase_B_2"/>
    <property type="match status" value="1"/>
</dbReference>
<comment type="caution">
    <text evidence="2">The sequence shown here is derived from an EMBL/GenBank/DDBJ whole genome shotgun (WGS) entry which is preliminary data.</text>
</comment>
<dbReference type="InterPro" id="IPR001279">
    <property type="entry name" value="Metallo-B-lactamas"/>
</dbReference>
<dbReference type="Gene3D" id="3.60.15.10">
    <property type="entry name" value="Ribonuclease Z/Hydroxyacylglutathione hydrolase-like"/>
    <property type="match status" value="1"/>
</dbReference>
<organism evidence="2 3">
    <name type="scientific">Shimazuella alba</name>
    <dbReference type="NCBI Taxonomy" id="2690964"/>
    <lineage>
        <taxon>Bacteria</taxon>
        <taxon>Bacillati</taxon>
        <taxon>Bacillota</taxon>
        <taxon>Bacilli</taxon>
        <taxon>Bacillales</taxon>
        <taxon>Thermoactinomycetaceae</taxon>
        <taxon>Shimazuella</taxon>
    </lineage>
</organism>
<dbReference type="AlphaFoldDB" id="A0A6I4VX08"/>